<dbReference type="STRING" id="459525.SAMN04488137_3578"/>
<proteinExistence type="predicted"/>
<gene>
    <name evidence="2" type="ORF">SAMN04488137_3578</name>
</gene>
<keyword evidence="2" id="KW-0418">Kinase</keyword>
<dbReference type="EMBL" id="FNHW01000001">
    <property type="protein sequence ID" value="SDN10983.1"/>
    <property type="molecule type" value="Genomic_DNA"/>
</dbReference>
<dbReference type="OrthoDB" id="9799195at2"/>
<dbReference type="SUPFAM" id="SSF55874">
    <property type="entry name" value="ATPase domain of HSP90 chaperone/DNA topoisomerase II/histidine kinase"/>
    <property type="match status" value="1"/>
</dbReference>
<evidence type="ECO:0000259" key="1">
    <source>
        <dbReference type="Pfam" id="PF02518"/>
    </source>
</evidence>
<evidence type="ECO:0000313" key="2">
    <source>
        <dbReference type="EMBL" id="SDN10983.1"/>
    </source>
</evidence>
<dbReference type="GO" id="GO:0016301">
    <property type="term" value="F:kinase activity"/>
    <property type="evidence" value="ECO:0007669"/>
    <property type="project" value="UniProtKB-KW"/>
</dbReference>
<feature type="domain" description="Histidine kinase/HSP90-like ATPase" evidence="1">
    <location>
        <begin position="37"/>
        <end position="128"/>
    </location>
</feature>
<dbReference type="Gene3D" id="3.30.565.10">
    <property type="entry name" value="Histidine kinase-like ATPase, C-terminal domain"/>
    <property type="match status" value="1"/>
</dbReference>
<name>A0A1G9YR74_9BACL</name>
<dbReference type="AlphaFoldDB" id="A0A1G9YR74"/>
<dbReference type="RefSeq" id="WP_090236418.1">
    <property type="nucleotide sequence ID" value="NZ_FNHW01000001.1"/>
</dbReference>
<keyword evidence="2" id="KW-0808">Transferase</keyword>
<dbReference type="InterPro" id="IPR036890">
    <property type="entry name" value="HATPase_C_sf"/>
</dbReference>
<dbReference type="CDD" id="cd16934">
    <property type="entry name" value="HATPase_RsbT-like"/>
    <property type="match status" value="1"/>
</dbReference>
<dbReference type="Pfam" id="PF02518">
    <property type="entry name" value="HATPase_c"/>
    <property type="match status" value="1"/>
</dbReference>
<organism evidence="2 3">
    <name type="scientific">Fictibacillus solisalsi</name>
    <dbReference type="NCBI Taxonomy" id="459525"/>
    <lineage>
        <taxon>Bacteria</taxon>
        <taxon>Bacillati</taxon>
        <taxon>Bacillota</taxon>
        <taxon>Bacilli</taxon>
        <taxon>Bacillales</taxon>
        <taxon>Fictibacillaceae</taxon>
        <taxon>Fictibacillus</taxon>
    </lineage>
</organism>
<dbReference type="Proteomes" id="UP000199544">
    <property type="component" value="Unassembled WGS sequence"/>
</dbReference>
<sequence>MLKTAIITEIHSEQDIVTARQKVKQLAKTLNFSAINQVRISTAVSELARNIYLYAGTGRLRFESVLHQDKAGIKLTATDQGPGIPSIRRVLEDGYSTSGGLGMGLPGVKRLMDEFLIDSCPGIGTTIIAVKWV</sequence>
<keyword evidence="3" id="KW-1185">Reference proteome</keyword>
<reference evidence="3" key="1">
    <citation type="submission" date="2016-10" db="EMBL/GenBank/DDBJ databases">
        <authorList>
            <person name="Varghese N."/>
            <person name="Submissions S."/>
        </authorList>
    </citation>
    <scope>NUCLEOTIDE SEQUENCE [LARGE SCALE GENOMIC DNA]</scope>
    <source>
        <strain evidence="3">CGMCC 1.6854</strain>
    </source>
</reference>
<protein>
    <submittedName>
        <fullName evidence="2">Serine/threonine-protein kinase RsbT</fullName>
    </submittedName>
</protein>
<accession>A0A1G9YR74</accession>
<evidence type="ECO:0000313" key="3">
    <source>
        <dbReference type="Proteomes" id="UP000199544"/>
    </source>
</evidence>
<dbReference type="InterPro" id="IPR003594">
    <property type="entry name" value="HATPase_dom"/>
</dbReference>